<name>A0A7W6RG42_9PROT</name>
<feature type="compositionally biased region" description="Polar residues" evidence="1">
    <location>
        <begin position="1"/>
        <end position="28"/>
    </location>
</feature>
<evidence type="ECO:0000313" key="3">
    <source>
        <dbReference type="Proteomes" id="UP000554286"/>
    </source>
</evidence>
<feature type="region of interest" description="Disordered" evidence="1">
    <location>
        <begin position="1"/>
        <end position="47"/>
    </location>
</feature>
<dbReference type="EMBL" id="JACIGK010000038">
    <property type="protein sequence ID" value="MBB4267908.1"/>
    <property type="molecule type" value="Genomic_DNA"/>
</dbReference>
<organism evidence="2 3">
    <name type="scientific">Roseospira visakhapatnamensis</name>
    <dbReference type="NCBI Taxonomy" id="390880"/>
    <lineage>
        <taxon>Bacteria</taxon>
        <taxon>Pseudomonadati</taxon>
        <taxon>Pseudomonadota</taxon>
        <taxon>Alphaproteobacteria</taxon>
        <taxon>Rhodospirillales</taxon>
        <taxon>Rhodospirillaceae</taxon>
        <taxon>Roseospira</taxon>
    </lineage>
</organism>
<gene>
    <name evidence="2" type="ORF">GGD89_003560</name>
</gene>
<proteinExistence type="predicted"/>
<sequence length="92" mass="9810">MTTKTNTATDAVNAPQAQGQTQDTGNPRSPNPPDYVVKKRNGRGENATWDRLGVAWRNQNGALYLRFHGTQVLSGGVSLYPVDKTQPGAAGA</sequence>
<dbReference type="AlphaFoldDB" id="A0A7W6RG42"/>
<protein>
    <submittedName>
        <fullName evidence="2">Uncharacterized protein</fullName>
    </submittedName>
</protein>
<dbReference type="Proteomes" id="UP000554286">
    <property type="component" value="Unassembled WGS sequence"/>
</dbReference>
<dbReference type="RefSeq" id="WP_184048121.1">
    <property type="nucleotide sequence ID" value="NZ_JACIGK010000038.1"/>
</dbReference>
<reference evidence="2 3" key="1">
    <citation type="submission" date="2020-08" db="EMBL/GenBank/DDBJ databases">
        <title>Genome sequencing of Purple Non-Sulfur Bacteria from various extreme environments.</title>
        <authorList>
            <person name="Mayer M."/>
        </authorList>
    </citation>
    <scope>NUCLEOTIDE SEQUENCE [LARGE SCALE GENOMIC DNA]</scope>
    <source>
        <strain evidence="2 3">JA131</strain>
    </source>
</reference>
<evidence type="ECO:0000256" key="1">
    <source>
        <dbReference type="SAM" id="MobiDB-lite"/>
    </source>
</evidence>
<comment type="caution">
    <text evidence="2">The sequence shown here is derived from an EMBL/GenBank/DDBJ whole genome shotgun (WGS) entry which is preliminary data.</text>
</comment>
<keyword evidence="3" id="KW-1185">Reference proteome</keyword>
<accession>A0A7W6RG42</accession>
<evidence type="ECO:0000313" key="2">
    <source>
        <dbReference type="EMBL" id="MBB4267908.1"/>
    </source>
</evidence>